<evidence type="ECO:0000313" key="3">
    <source>
        <dbReference type="EMBL" id="CDQ94304.1"/>
    </source>
</evidence>
<dbReference type="STRING" id="8022.A0A060YXW6"/>
<protein>
    <recommendedName>
        <fullName evidence="2">A to I editase domain-containing protein</fullName>
    </recommendedName>
</protein>
<reference evidence="3" key="2">
    <citation type="submission" date="2014-03" db="EMBL/GenBank/DDBJ databases">
        <authorList>
            <person name="Genoscope - CEA"/>
        </authorList>
    </citation>
    <scope>NUCLEOTIDE SEQUENCE</scope>
</reference>
<name>A0A060YXW6_ONCMY</name>
<sequence>VGRVSVYDSTRHTGKTKESSVNWSQPDHITVEVLDGTKGKLDGYAPRTTTRTRPSDLIHPHPDSSTSPKLDVSRVSKSNIFRQFRSLCQQCGRQDLLALPSYAQAKMAAMSFQVAKQQFFDALGSHGYGAWIGKPLEEKSFDEAAASDGQGAGSVANSNQGYNNNNSYGSTTTDYNSSQWGSSAYTQAM</sequence>
<feature type="compositionally biased region" description="Low complexity" evidence="1">
    <location>
        <begin position="157"/>
        <end position="170"/>
    </location>
</feature>
<feature type="region of interest" description="Disordered" evidence="1">
    <location>
        <begin position="1"/>
        <end position="22"/>
    </location>
</feature>
<dbReference type="PROSITE" id="PS50141">
    <property type="entry name" value="A_DEAMIN_EDITASE"/>
    <property type="match status" value="1"/>
</dbReference>
<dbReference type="InterPro" id="IPR002466">
    <property type="entry name" value="A_deamin"/>
</dbReference>
<reference evidence="3" key="1">
    <citation type="journal article" date="2014" name="Nat. Commun.">
        <title>The rainbow trout genome provides novel insights into evolution after whole-genome duplication in vertebrates.</title>
        <authorList>
            <person name="Berthelot C."/>
            <person name="Brunet F."/>
            <person name="Chalopin D."/>
            <person name="Juanchich A."/>
            <person name="Bernard M."/>
            <person name="Noel B."/>
            <person name="Bento P."/>
            <person name="Da Silva C."/>
            <person name="Labadie K."/>
            <person name="Alberti A."/>
            <person name="Aury J.M."/>
            <person name="Louis A."/>
            <person name="Dehais P."/>
            <person name="Bardou P."/>
            <person name="Montfort J."/>
            <person name="Klopp C."/>
            <person name="Cabau C."/>
            <person name="Gaspin C."/>
            <person name="Thorgaard G.H."/>
            <person name="Boussaha M."/>
            <person name="Quillet E."/>
            <person name="Guyomard R."/>
            <person name="Galiana D."/>
            <person name="Bobe J."/>
            <person name="Volff J.N."/>
            <person name="Genet C."/>
            <person name="Wincker P."/>
            <person name="Jaillon O."/>
            <person name="Roest Crollius H."/>
            <person name="Guiguen Y."/>
        </authorList>
    </citation>
    <scope>NUCLEOTIDE SEQUENCE [LARGE SCALE GENOMIC DNA]</scope>
</reference>
<dbReference type="AlphaFoldDB" id="A0A060YXW6"/>
<dbReference type="GO" id="GO:0008251">
    <property type="term" value="F:tRNA-specific adenosine deaminase activity"/>
    <property type="evidence" value="ECO:0007669"/>
    <property type="project" value="TreeGrafter"/>
</dbReference>
<feature type="compositionally biased region" description="Basic and acidic residues" evidence="1">
    <location>
        <begin position="53"/>
        <end position="62"/>
    </location>
</feature>
<dbReference type="Proteomes" id="UP000193380">
    <property type="component" value="Unassembled WGS sequence"/>
</dbReference>
<feature type="non-terminal residue" evidence="3">
    <location>
        <position position="1"/>
    </location>
</feature>
<dbReference type="GO" id="GO:0005730">
    <property type="term" value="C:nucleolus"/>
    <property type="evidence" value="ECO:0007669"/>
    <property type="project" value="TreeGrafter"/>
</dbReference>
<accession>A0A060YXW6</accession>
<dbReference type="GO" id="GO:0003726">
    <property type="term" value="F:double-stranded RNA adenosine deaminase activity"/>
    <property type="evidence" value="ECO:0007669"/>
    <property type="project" value="TreeGrafter"/>
</dbReference>
<dbReference type="EMBL" id="FR917309">
    <property type="protein sequence ID" value="CDQ94304.1"/>
    <property type="molecule type" value="Genomic_DNA"/>
</dbReference>
<proteinExistence type="predicted"/>
<dbReference type="Pfam" id="PF02137">
    <property type="entry name" value="A_deamin"/>
    <property type="match status" value="1"/>
</dbReference>
<dbReference type="GO" id="GO:0005737">
    <property type="term" value="C:cytoplasm"/>
    <property type="evidence" value="ECO:0007669"/>
    <property type="project" value="TreeGrafter"/>
</dbReference>
<feature type="region of interest" description="Disordered" evidence="1">
    <location>
        <begin position="40"/>
        <end position="71"/>
    </location>
</feature>
<dbReference type="PaxDb" id="8022-A0A060YXW6"/>
<evidence type="ECO:0000313" key="4">
    <source>
        <dbReference type="Proteomes" id="UP000193380"/>
    </source>
</evidence>
<feature type="region of interest" description="Disordered" evidence="1">
    <location>
        <begin position="144"/>
        <end position="170"/>
    </location>
</feature>
<dbReference type="GO" id="GO:0006382">
    <property type="term" value="P:adenosine to inosine editing"/>
    <property type="evidence" value="ECO:0007669"/>
    <property type="project" value="TreeGrafter"/>
</dbReference>
<evidence type="ECO:0000256" key="1">
    <source>
        <dbReference type="SAM" id="MobiDB-lite"/>
    </source>
</evidence>
<dbReference type="GO" id="GO:0006396">
    <property type="term" value="P:RNA processing"/>
    <property type="evidence" value="ECO:0007669"/>
    <property type="project" value="InterPro"/>
</dbReference>
<evidence type="ECO:0000259" key="2">
    <source>
        <dbReference type="PROSITE" id="PS50141"/>
    </source>
</evidence>
<dbReference type="PANTHER" id="PTHR10910">
    <property type="entry name" value="EUKARYOTE SPECIFIC DSRNA BINDING PROTEIN"/>
    <property type="match status" value="1"/>
</dbReference>
<feature type="compositionally biased region" description="Basic and acidic residues" evidence="1">
    <location>
        <begin position="9"/>
        <end position="18"/>
    </location>
</feature>
<gene>
    <name evidence="3" type="ORF">GSONMT00000999001</name>
</gene>
<dbReference type="GO" id="GO:0003725">
    <property type="term" value="F:double-stranded RNA binding"/>
    <property type="evidence" value="ECO:0007669"/>
    <property type="project" value="TreeGrafter"/>
</dbReference>
<organism evidence="3 4">
    <name type="scientific">Oncorhynchus mykiss</name>
    <name type="common">Rainbow trout</name>
    <name type="synonym">Salmo gairdneri</name>
    <dbReference type="NCBI Taxonomy" id="8022"/>
    <lineage>
        <taxon>Eukaryota</taxon>
        <taxon>Metazoa</taxon>
        <taxon>Chordata</taxon>
        <taxon>Craniata</taxon>
        <taxon>Vertebrata</taxon>
        <taxon>Euteleostomi</taxon>
        <taxon>Actinopterygii</taxon>
        <taxon>Neopterygii</taxon>
        <taxon>Teleostei</taxon>
        <taxon>Protacanthopterygii</taxon>
        <taxon>Salmoniformes</taxon>
        <taxon>Salmonidae</taxon>
        <taxon>Salmoninae</taxon>
        <taxon>Oncorhynchus</taxon>
    </lineage>
</organism>
<feature type="domain" description="A to I editase" evidence="2">
    <location>
        <begin position="1"/>
        <end position="141"/>
    </location>
</feature>
<dbReference type="PANTHER" id="PTHR10910:SF107">
    <property type="entry name" value="DOUBLE-STRANDED RNA-SPECIFIC ADENOSINE DEAMINASE"/>
    <property type="match status" value="1"/>
</dbReference>